<reference evidence="5" key="2">
    <citation type="submission" date="2020-11" db="EMBL/GenBank/DDBJ databases">
        <title>Description of novel Gluconobacter species.</title>
        <authorList>
            <person name="Cleenwerck I."/>
            <person name="Cnockaert M."/>
            <person name="Borremans W."/>
            <person name="Wieme A.D."/>
            <person name="De Vuyst L."/>
            <person name="Vandamme P."/>
        </authorList>
    </citation>
    <scope>NUCLEOTIDE SEQUENCE</scope>
    <source>
        <strain evidence="5">R71697</strain>
    </source>
</reference>
<evidence type="ECO:0000256" key="2">
    <source>
        <dbReference type="ARBA" id="ARBA00019992"/>
    </source>
</evidence>
<reference evidence="5" key="1">
    <citation type="submission" date="2020-04" db="EMBL/GenBank/DDBJ databases">
        <authorList>
            <person name="Sombolestani A."/>
        </authorList>
    </citation>
    <scope>NUCLEOTIDE SEQUENCE</scope>
    <source>
        <strain evidence="5">R71697</strain>
    </source>
</reference>
<dbReference type="SUPFAM" id="SSF48452">
    <property type="entry name" value="TPR-like"/>
    <property type="match status" value="1"/>
</dbReference>
<dbReference type="RefSeq" id="WP_061930739.1">
    <property type="nucleotide sequence ID" value="NZ_JABCQN010000003.1"/>
</dbReference>
<comment type="caution">
    <text evidence="5">The sequence shown here is derived from an EMBL/GenBank/DDBJ whole genome shotgun (WGS) entry which is preliminary data.</text>
</comment>
<dbReference type="Gene3D" id="1.25.40.10">
    <property type="entry name" value="Tetratricopeptide repeat domain"/>
    <property type="match status" value="1"/>
</dbReference>
<dbReference type="PANTHER" id="PTHR16263:SF4">
    <property type="entry name" value="TETRATRICOPEPTIDE REPEAT PROTEIN 38"/>
    <property type="match status" value="1"/>
</dbReference>
<dbReference type="CDD" id="cd05804">
    <property type="entry name" value="StaR_like"/>
    <property type="match status" value="1"/>
</dbReference>
<dbReference type="EMBL" id="JABCQN010000003">
    <property type="protein sequence ID" value="MBF0870950.1"/>
    <property type="molecule type" value="Genomic_DNA"/>
</dbReference>
<dbReference type="Proteomes" id="UP000661006">
    <property type="component" value="Unassembled WGS sequence"/>
</dbReference>
<dbReference type="GeneID" id="81474801"/>
<evidence type="ECO:0000256" key="3">
    <source>
        <dbReference type="ARBA" id="ARBA00022737"/>
    </source>
</evidence>
<sequence>MSQDVLGNAVSTDDSRALKGINAFILGYLGYDLKLVDILGVADQSDDCLANTYAGLLWMLSETGDIPAEALRYRDRASTSFDRALPREKLLFSVLEASIAEDPDRIIALTDTILTEWPRDLVTLKLRQYHDFIRGRFTDMLAIALKSEDAAGDIAALHGMLAFGFEQCHDLAAAERSARSALEMDPSEPWAQHALAHVFLTQGRIEEGIAFLEERSVGWEHLTSFMYTHLWWHLALFYLAQGRVADALDIYDQHCWGRERSFSQDQIGAVSLLVRLELAGADVGQRWDDLAEWLAPRQEDVSQPFLSLQYLYGLLKARRPEGGHLLQRIENLSDKNLPDQQAWTLVGIPLARGLKAYLDHDPVTAQRYFEAALPHLQDIGGSHAQRDLFMQIHKDIVRQLVNLSP</sequence>
<dbReference type="InterPro" id="IPR033891">
    <property type="entry name" value="TTC38"/>
</dbReference>
<protein>
    <recommendedName>
        <fullName evidence="2">Tetratricopeptide repeat protein 38</fullName>
    </recommendedName>
</protein>
<gene>
    <name evidence="5" type="ORF">HKD32_08830</name>
</gene>
<evidence type="ECO:0000256" key="1">
    <source>
        <dbReference type="ARBA" id="ARBA00005857"/>
    </source>
</evidence>
<evidence type="ECO:0000313" key="6">
    <source>
        <dbReference type="Proteomes" id="UP000661006"/>
    </source>
</evidence>
<evidence type="ECO:0000256" key="4">
    <source>
        <dbReference type="ARBA" id="ARBA00022803"/>
    </source>
</evidence>
<keyword evidence="3" id="KW-0677">Repeat</keyword>
<organism evidence="5 6">
    <name type="scientific">Gluconobacter japonicus</name>
    <dbReference type="NCBI Taxonomy" id="376620"/>
    <lineage>
        <taxon>Bacteria</taxon>
        <taxon>Pseudomonadati</taxon>
        <taxon>Pseudomonadota</taxon>
        <taxon>Alphaproteobacteria</taxon>
        <taxon>Acetobacterales</taxon>
        <taxon>Acetobacteraceae</taxon>
        <taxon>Gluconobacter</taxon>
    </lineage>
</organism>
<dbReference type="AlphaFoldDB" id="A0A9Q2FM52"/>
<name>A0A9Q2FM52_GLUJA</name>
<proteinExistence type="inferred from homology"/>
<dbReference type="InterPro" id="IPR011990">
    <property type="entry name" value="TPR-like_helical_dom_sf"/>
</dbReference>
<dbReference type="PANTHER" id="PTHR16263">
    <property type="entry name" value="TETRATRICOPEPTIDE REPEAT PROTEIN 38"/>
    <property type="match status" value="1"/>
</dbReference>
<accession>A0A9Q2FM52</accession>
<evidence type="ECO:0000313" key="5">
    <source>
        <dbReference type="EMBL" id="MBF0870950.1"/>
    </source>
</evidence>
<comment type="similarity">
    <text evidence="1">Belongs to the TTC38 family.</text>
</comment>
<keyword evidence="4" id="KW-0802">TPR repeat</keyword>